<evidence type="ECO:0000313" key="4">
    <source>
        <dbReference type="Proteomes" id="UP000305517"/>
    </source>
</evidence>
<feature type="region of interest" description="Disordered" evidence="1">
    <location>
        <begin position="39"/>
        <end position="59"/>
    </location>
</feature>
<organism evidence="3 4">
    <name type="scientific">Hymenobacter jeollabukensis</name>
    <dbReference type="NCBI Taxonomy" id="2025313"/>
    <lineage>
        <taxon>Bacteria</taxon>
        <taxon>Pseudomonadati</taxon>
        <taxon>Bacteroidota</taxon>
        <taxon>Cytophagia</taxon>
        <taxon>Cytophagales</taxon>
        <taxon>Hymenobacteraceae</taxon>
        <taxon>Hymenobacter</taxon>
    </lineage>
</organism>
<dbReference type="RefSeq" id="WP_138077628.1">
    <property type="nucleotide sequence ID" value="NZ_VAJM01000004.1"/>
</dbReference>
<dbReference type="AlphaFoldDB" id="A0A5R8WQS3"/>
<sequence>MLTCLRSAFRPWYGATWLLLLLLLGSAAARAQTKPAADSSRISYDEETMPAPLGPPVGKSPQNAYTRLTRLQVEERQLWKLGLNNFGFGFDNQGSYFRVRYGAHLAYERKIGTEWSVLGEVSPDVFRYYRDSLDQRMRTVLTARVQVAGRYYYNLNQRIRKGKSASNFSANYVAVGLGAGLGRFSNLSPFYNYYESGQVARATAMLQYGLQRRLGPYGFVDFNLGIPFLLTPDPTASLEQLAFRLRLNLRIGLALGR</sequence>
<comment type="caution">
    <text evidence="3">The sequence shown here is derived from an EMBL/GenBank/DDBJ whole genome shotgun (WGS) entry which is preliminary data.</text>
</comment>
<dbReference type="OrthoDB" id="912723at2"/>
<evidence type="ECO:0000313" key="3">
    <source>
        <dbReference type="EMBL" id="TLM93104.1"/>
    </source>
</evidence>
<feature type="signal peptide" evidence="2">
    <location>
        <begin position="1"/>
        <end position="31"/>
    </location>
</feature>
<feature type="chain" id="PRO_5024374348" description="Outer membrane protein beta-barrel domain-containing protein" evidence="2">
    <location>
        <begin position="32"/>
        <end position="257"/>
    </location>
</feature>
<evidence type="ECO:0000256" key="1">
    <source>
        <dbReference type="SAM" id="MobiDB-lite"/>
    </source>
</evidence>
<gene>
    <name evidence="3" type="ORF">FDY95_10750</name>
</gene>
<keyword evidence="4" id="KW-1185">Reference proteome</keyword>
<keyword evidence="2" id="KW-0732">Signal</keyword>
<reference evidence="3 4" key="1">
    <citation type="submission" date="2019-05" db="EMBL/GenBank/DDBJ databases">
        <title>Hymenobacter edaphi sp. nov., isolated from abandoned arsenic-contaminated farmland soil.</title>
        <authorList>
            <person name="Nie L."/>
        </authorList>
    </citation>
    <scope>NUCLEOTIDE SEQUENCE [LARGE SCALE GENOMIC DNA]</scope>
    <source>
        <strain evidence="3 4">1-3-3-8</strain>
    </source>
</reference>
<evidence type="ECO:0000256" key="2">
    <source>
        <dbReference type="SAM" id="SignalP"/>
    </source>
</evidence>
<protein>
    <recommendedName>
        <fullName evidence="5">Outer membrane protein beta-barrel domain-containing protein</fullName>
    </recommendedName>
</protein>
<dbReference type="EMBL" id="VAJM01000004">
    <property type="protein sequence ID" value="TLM93104.1"/>
    <property type="molecule type" value="Genomic_DNA"/>
</dbReference>
<proteinExistence type="predicted"/>
<name>A0A5R8WQS3_9BACT</name>
<dbReference type="Proteomes" id="UP000305517">
    <property type="component" value="Unassembled WGS sequence"/>
</dbReference>
<accession>A0A5R8WQS3</accession>
<evidence type="ECO:0008006" key="5">
    <source>
        <dbReference type="Google" id="ProtNLM"/>
    </source>
</evidence>